<keyword evidence="2" id="KW-0503">Monooxygenase</keyword>
<dbReference type="Proteomes" id="UP000182508">
    <property type="component" value="Unassembled WGS sequence"/>
</dbReference>
<dbReference type="InterPro" id="IPR011008">
    <property type="entry name" value="Dimeric_a/b-barrel"/>
</dbReference>
<evidence type="ECO:0000313" key="3">
    <source>
        <dbReference type="Proteomes" id="UP000182508"/>
    </source>
</evidence>
<proteinExistence type="predicted"/>
<dbReference type="SUPFAM" id="SSF54909">
    <property type="entry name" value="Dimeric alpha+beta barrel"/>
    <property type="match status" value="2"/>
</dbReference>
<dbReference type="PANTHER" id="PTHR33336">
    <property type="entry name" value="QUINOL MONOOXYGENASE YGIN-RELATED"/>
    <property type="match status" value="1"/>
</dbReference>
<dbReference type="PANTHER" id="PTHR33336:SF3">
    <property type="entry name" value="ABM DOMAIN-CONTAINING PROTEIN"/>
    <property type="match status" value="1"/>
</dbReference>
<reference evidence="2 3" key="1">
    <citation type="submission" date="2016-10" db="EMBL/GenBank/DDBJ databases">
        <authorList>
            <person name="de Groot N.N."/>
        </authorList>
    </citation>
    <scope>NUCLEOTIDE SEQUENCE [LARGE SCALE GENOMIC DNA]</scope>
    <source>
        <strain evidence="2 3">A-4</strain>
    </source>
</reference>
<dbReference type="EMBL" id="FMXP01000019">
    <property type="protein sequence ID" value="SDB29256.1"/>
    <property type="molecule type" value="Genomic_DNA"/>
</dbReference>
<keyword evidence="3" id="KW-1185">Reference proteome</keyword>
<dbReference type="STRING" id="439219.SAMN02910293_01463"/>
<sequence>MTKPIFRIFKLGMDLAYEADYDQVGYDNLTKSIDMEAGTIAMFANHLQGDKSQQVVVEVYKDGAAYQEHIASAHFKAFAGLAGKALTSREVISLEAKALYKKAPAIKVTEATDLAIRLAHVQVKDSQAFADIVLPEMKTSIDLEEGVLLMFAGQDVSQPDHWYFYEIYANQAAYDSHCQTPHFKDYISRSADLVLEKELQQLSGDILVAKASE</sequence>
<dbReference type="Pfam" id="PF03992">
    <property type="entry name" value="ABM"/>
    <property type="match status" value="2"/>
</dbReference>
<dbReference type="PROSITE" id="PS51725">
    <property type="entry name" value="ABM"/>
    <property type="match status" value="1"/>
</dbReference>
<evidence type="ECO:0000259" key="1">
    <source>
        <dbReference type="PROSITE" id="PS51725"/>
    </source>
</evidence>
<dbReference type="Gene3D" id="3.30.70.100">
    <property type="match status" value="1"/>
</dbReference>
<organism evidence="2 3">
    <name type="scientific">Streptococcus henryi</name>
    <dbReference type="NCBI Taxonomy" id="439219"/>
    <lineage>
        <taxon>Bacteria</taxon>
        <taxon>Bacillati</taxon>
        <taxon>Bacillota</taxon>
        <taxon>Bacilli</taxon>
        <taxon>Lactobacillales</taxon>
        <taxon>Streptococcaceae</taxon>
        <taxon>Streptococcus</taxon>
    </lineage>
</organism>
<feature type="domain" description="ABM" evidence="1">
    <location>
        <begin position="115"/>
        <end position="206"/>
    </location>
</feature>
<dbReference type="AlphaFoldDB" id="A0A1G6C8S0"/>
<evidence type="ECO:0000313" key="2">
    <source>
        <dbReference type="EMBL" id="SDB29256.1"/>
    </source>
</evidence>
<accession>A0A1G6C8S0</accession>
<dbReference type="GO" id="GO:0004497">
    <property type="term" value="F:monooxygenase activity"/>
    <property type="evidence" value="ECO:0007669"/>
    <property type="project" value="UniProtKB-KW"/>
</dbReference>
<dbReference type="RefSeq" id="WP_074486200.1">
    <property type="nucleotide sequence ID" value="NZ_FMXP01000019.1"/>
</dbReference>
<keyword evidence="2" id="KW-0560">Oxidoreductase</keyword>
<dbReference type="InterPro" id="IPR050744">
    <property type="entry name" value="AI-2_Isomerase_LsrG"/>
</dbReference>
<dbReference type="InterPro" id="IPR007138">
    <property type="entry name" value="ABM_dom"/>
</dbReference>
<name>A0A1G6C8S0_9STRE</name>
<protein>
    <submittedName>
        <fullName evidence="2">Quinol monooxygenase YgiN</fullName>
    </submittedName>
</protein>
<dbReference type="eggNOG" id="COG1359">
    <property type="taxonomic scope" value="Bacteria"/>
</dbReference>
<gene>
    <name evidence="2" type="ORF">SAMN02910293_01463</name>
</gene>